<evidence type="ECO:0000313" key="3">
    <source>
        <dbReference type="EMBL" id="KAL0631197.1"/>
    </source>
</evidence>
<feature type="compositionally biased region" description="Low complexity" evidence="1">
    <location>
        <begin position="18"/>
        <end position="47"/>
    </location>
</feature>
<name>A0ABR3G655_9PEZI</name>
<protein>
    <submittedName>
        <fullName evidence="3">Uncharacterized protein</fullName>
    </submittedName>
</protein>
<proteinExistence type="predicted"/>
<feature type="transmembrane region" description="Helical" evidence="2">
    <location>
        <begin position="70"/>
        <end position="95"/>
    </location>
</feature>
<comment type="caution">
    <text evidence="3">The sequence shown here is derived from an EMBL/GenBank/DDBJ whole genome shotgun (WGS) entry which is preliminary data.</text>
</comment>
<keyword evidence="2" id="KW-0812">Transmembrane</keyword>
<keyword evidence="2" id="KW-0472">Membrane</keyword>
<evidence type="ECO:0000256" key="2">
    <source>
        <dbReference type="SAM" id="Phobius"/>
    </source>
</evidence>
<keyword evidence="2" id="KW-1133">Transmembrane helix</keyword>
<reference evidence="3 4" key="1">
    <citation type="submission" date="2024-02" db="EMBL/GenBank/DDBJ databases">
        <title>Discinaceae phylogenomics.</title>
        <authorList>
            <person name="Dirks A.C."/>
            <person name="James T.Y."/>
        </authorList>
    </citation>
    <scope>NUCLEOTIDE SEQUENCE [LARGE SCALE GENOMIC DNA]</scope>
    <source>
        <strain evidence="3 4">ACD0624</strain>
    </source>
</reference>
<keyword evidence="4" id="KW-1185">Reference proteome</keyword>
<dbReference type="Proteomes" id="UP001447188">
    <property type="component" value="Unassembled WGS sequence"/>
</dbReference>
<feature type="non-terminal residue" evidence="3">
    <location>
        <position position="1"/>
    </location>
</feature>
<evidence type="ECO:0000256" key="1">
    <source>
        <dbReference type="SAM" id="MobiDB-lite"/>
    </source>
</evidence>
<organism evidence="3 4">
    <name type="scientific">Discina gigas</name>
    <dbReference type="NCBI Taxonomy" id="1032678"/>
    <lineage>
        <taxon>Eukaryota</taxon>
        <taxon>Fungi</taxon>
        <taxon>Dikarya</taxon>
        <taxon>Ascomycota</taxon>
        <taxon>Pezizomycotina</taxon>
        <taxon>Pezizomycetes</taxon>
        <taxon>Pezizales</taxon>
        <taxon>Discinaceae</taxon>
        <taxon>Discina</taxon>
    </lineage>
</organism>
<evidence type="ECO:0000313" key="4">
    <source>
        <dbReference type="Proteomes" id="UP001447188"/>
    </source>
</evidence>
<gene>
    <name evidence="3" type="ORF">Q9L58_009949</name>
</gene>
<dbReference type="EMBL" id="JBBBZM010000283">
    <property type="protein sequence ID" value="KAL0631197.1"/>
    <property type="molecule type" value="Genomic_DNA"/>
</dbReference>
<feature type="region of interest" description="Disordered" evidence="1">
    <location>
        <begin position="15"/>
        <end position="47"/>
    </location>
</feature>
<accession>A0ABR3G655</accession>
<sequence length="135" mass="14198">SVSFASFQQDILEGNTYSTSRSRSSPAAPTSTSTTLSTNRNSLSTTRSARITTYNTLSMTNNSRSTTRNALITLAGPSTISAVPTVLIILIILNVQRATVLAVRIIVMGGTLLGSPDIVTGPPTICRDNGVREAP</sequence>